<organism evidence="1 2">
    <name type="scientific">Camelina sativa</name>
    <name type="common">False flax</name>
    <name type="synonym">Myagrum sativum</name>
    <dbReference type="NCBI Taxonomy" id="90675"/>
    <lineage>
        <taxon>Eukaryota</taxon>
        <taxon>Viridiplantae</taxon>
        <taxon>Streptophyta</taxon>
        <taxon>Embryophyta</taxon>
        <taxon>Tracheophyta</taxon>
        <taxon>Spermatophyta</taxon>
        <taxon>Magnoliopsida</taxon>
        <taxon>eudicotyledons</taxon>
        <taxon>Gunneridae</taxon>
        <taxon>Pentapetalae</taxon>
        <taxon>rosids</taxon>
        <taxon>malvids</taxon>
        <taxon>Brassicales</taxon>
        <taxon>Brassicaceae</taxon>
        <taxon>Camelineae</taxon>
        <taxon>Camelina</taxon>
    </lineage>
</organism>
<evidence type="ECO:0000313" key="2">
    <source>
        <dbReference type="RefSeq" id="XP_010442386.2"/>
    </source>
</evidence>
<reference evidence="2" key="2">
    <citation type="submission" date="2025-08" db="UniProtKB">
        <authorList>
            <consortium name="RefSeq"/>
        </authorList>
    </citation>
    <scope>IDENTIFICATION</scope>
    <source>
        <tissue evidence="2">Leaf</tissue>
    </source>
</reference>
<evidence type="ECO:0000313" key="1">
    <source>
        <dbReference type="Proteomes" id="UP000694864"/>
    </source>
</evidence>
<proteinExistence type="predicted"/>
<name>A0ABM0UKA4_CAMSA</name>
<accession>A0ABM0UKA4</accession>
<dbReference type="GeneID" id="104725420"/>
<dbReference type="RefSeq" id="XP_010442386.2">
    <property type="nucleotide sequence ID" value="XM_010444084.2"/>
</dbReference>
<reference evidence="1" key="1">
    <citation type="journal article" date="2014" name="Nat. Commun.">
        <title>The emerging biofuel crop Camelina sativa retains a highly undifferentiated hexaploid genome structure.</title>
        <authorList>
            <person name="Kagale S."/>
            <person name="Koh C."/>
            <person name="Nixon J."/>
            <person name="Bollina V."/>
            <person name="Clarke W.E."/>
            <person name="Tuteja R."/>
            <person name="Spillane C."/>
            <person name="Robinson S.J."/>
            <person name="Links M.G."/>
            <person name="Clarke C."/>
            <person name="Higgins E.E."/>
            <person name="Huebert T."/>
            <person name="Sharpe A.G."/>
            <person name="Parkin I.A."/>
        </authorList>
    </citation>
    <scope>NUCLEOTIDE SEQUENCE [LARGE SCALE GENOMIC DNA]</scope>
    <source>
        <strain evidence="1">cv. DH55</strain>
    </source>
</reference>
<sequence length="176" mass="20012">MYVGADASQYFREKNFQLPTHHVNNSPQPSYVPQHTTNPNNLIPSLEHHYDEAFVAVSGGGLVMDHQYDHHHHHHHQTSDFTLEETIGYNNFQEEEPTVASLMWTPNPEQIKLYPCQLELTSLEMRNDHEAGTSSSMLHLPRLISSPHAYSLEQHESGGFSYNSDITGSINYNKSA</sequence>
<keyword evidence="1" id="KW-1185">Reference proteome</keyword>
<protein>
    <submittedName>
        <fullName evidence="2">Uncharacterized protein LOC104725420</fullName>
    </submittedName>
</protein>
<dbReference type="Proteomes" id="UP000694864">
    <property type="component" value="Chromosome 11"/>
</dbReference>
<gene>
    <name evidence="2" type="primary">LOC104725420</name>
</gene>